<evidence type="ECO:0000256" key="6">
    <source>
        <dbReference type="SAM" id="SignalP"/>
    </source>
</evidence>
<dbReference type="OrthoDB" id="9798386at2"/>
<sequence length="541" mass="56495">MAPFRLLILLLTLLVAPAQARPPTVEVIVELDGPALPKGQAKAELMRLLKTHLGQAEGRLRIKASKGFWASQSLLVRLPASEVKRLAQVPGVRRVYPNRTVQLGQPVARALSDTVGGGSSWALAHIGAPSLWAAGMRGQGIRIGHLDTGVDAAHPDLRGKIVAFAEVSADGVARVAEPYDSSLHGTYTAGLLVGNHVGVAPEARLVSALVLPGGYGTLAQVLGGLDWVLEQNVHIVSMSLGLEGTQNEFVPVIERMRQMGVLPVFAIGNSGGAPATPGNMPGVLGIGAIDSANRVAGFSSRGEVRWGTPYNTVVQKPDLVAPGVDVRSSIPGGRYMSMSGTSVSTAIAAGGAALLMSGGFKAEQVRQALLNSALPLSATGSGKGAIRLGDALAALKPAPPDSPPAAKPPTPLKTALLVIETPETAAIQKALEALELSSTVVQASPDKRPGAGEIAQYPLVVWVLPPDWSQRWPEAQRKMLRAYVEQGGRLVLIASYPGQQPLAESSTFGKGRASFVSGDLDSLSLEQRTQALRGVIQQILR</sequence>
<feature type="chain" id="PRO_5044729785" evidence="6">
    <location>
        <begin position="21"/>
        <end position="541"/>
    </location>
</feature>
<evidence type="ECO:0000256" key="3">
    <source>
        <dbReference type="ARBA" id="ARBA00022801"/>
    </source>
</evidence>
<dbReference type="GO" id="GO:0004252">
    <property type="term" value="F:serine-type endopeptidase activity"/>
    <property type="evidence" value="ECO:0007669"/>
    <property type="project" value="UniProtKB-UniRule"/>
</dbReference>
<dbReference type="Proteomes" id="UP000013026">
    <property type="component" value="Chromosome"/>
</dbReference>
<dbReference type="STRING" id="504728.K649_13855"/>
<reference evidence="9" key="2">
    <citation type="submission" date="2013-04" db="EMBL/GenBank/DDBJ databases">
        <title>Non-Hybrid, Finished Microbial Genome Assemblies from Long-Read SMRT Sequencing Data.</title>
        <authorList>
            <person name="Klammer A."/>
            <person name="Drake J."/>
            <person name="Heiner C."/>
            <person name="Clum A."/>
            <person name="Copeland A."/>
            <person name="Huddleston J."/>
            <person name="Eichler E."/>
            <person name="Turner S.W."/>
        </authorList>
    </citation>
    <scope>NUCLEOTIDE SEQUENCE</scope>
    <source>
        <strain evidence="9">DSM 1279</strain>
    </source>
</reference>
<evidence type="ECO:0000256" key="5">
    <source>
        <dbReference type="PROSITE-ProRule" id="PRU01240"/>
    </source>
</evidence>
<feature type="signal peptide" evidence="6">
    <location>
        <begin position="1"/>
        <end position="20"/>
    </location>
</feature>
<dbReference type="InterPro" id="IPR029062">
    <property type="entry name" value="Class_I_gatase-like"/>
</dbReference>
<dbReference type="PATRIC" id="fig|504728.9.peg.2847"/>
<dbReference type="SUPFAM" id="SSF52743">
    <property type="entry name" value="Subtilisin-like"/>
    <property type="match status" value="1"/>
</dbReference>
<dbReference type="KEGG" id="mrb:Mrub_1740"/>
<dbReference type="Proteomes" id="UP000006655">
    <property type="component" value="Chromosome"/>
</dbReference>
<dbReference type="eggNOG" id="COG1404">
    <property type="taxonomic scope" value="Bacteria"/>
</dbReference>
<evidence type="ECO:0000313" key="8">
    <source>
        <dbReference type="EMBL" id="ADD28500.1"/>
    </source>
</evidence>
<organism evidence="9 11">
    <name type="scientific">Meiothermus ruber (strain ATCC 35948 / DSM 1279 / VKM B-1258 / 21)</name>
    <name type="common">Thermus ruber</name>
    <dbReference type="NCBI Taxonomy" id="504728"/>
    <lineage>
        <taxon>Bacteria</taxon>
        <taxon>Thermotogati</taxon>
        <taxon>Deinococcota</taxon>
        <taxon>Deinococci</taxon>
        <taxon>Thermales</taxon>
        <taxon>Thermaceae</taxon>
        <taxon>Meiothermus</taxon>
    </lineage>
</organism>
<feature type="active site" description="Charge relay system" evidence="5">
    <location>
        <position position="184"/>
    </location>
</feature>
<dbReference type="InterPro" id="IPR050131">
    <property type="entry name" value="Peptidase_S8_subtilisin-like"/>
</dbReference>
<reference evidence="8 10" key="1">
    <citation type="journal article" date="2010" name="Stand. Genomic Sci.">
        <title>Complete genome sequence of Meiothermus ruber type strain (21).</title>
        <authorList>
            <person name="Tindall B.J."/>
            <person name="Sikorski J."/>
            <person name="Lucas S."/>
            <person name="Goltsman E."/>
            <person name="Copeland A."/>
            <person name="Glavina Del Rio T."/>
            <person name="Nolan M."/>
            <person name="Tice H."/>
            <person name="Cheng J.F."/>
            <person name="Han C."/>
            <person name="Pitluck S."/>
            <person name="Liolios K."/>
            <person name="Ivanova N."/>
            <person name="Mavromatis K."/>
            <person name="Ovchinnikova G."/>
            <person name="Pati A."/>
            <person name="Fahnrich R."/>
            <person name="Goodwin L."/>
            <person name="Chen A."/>
            <person name="Palaniappan K."/>
            <person name="Land M."/>
            <person name="Hauser L."/>
            <person name="Chang Y.J."/>
            <person name="Jeffries C.D."/>
            <person name="Rohde M."/>
            <person name="Goker M."/>
            <person name="Woyke T."/>
            <person name="Bristow J."/>
            <person name="Eisen J.A."/>
            <person name="Markowitz V."/>
            <person name="Hugenholtz P."/>
            <person name="Kyrpides N.C."/>
            <person name="Klenk H.P."/>
            <person name="Lapidus A."/>
        </authorList>
    </citation>
    <scope>NUCLEOTIDE SEQUENCE [LARGE SCALE GENOMIC DNA]</scope>
    <source>
        <strain evidence="10">ATCC 35948 / DSM 1279 / VKM B-1258 / 21</strain>
        <strain evidence="8">DSM 1279</strain>
    </source>
</reference>
<evidence type="ECO:0000313" key="11">
    <source>
        <dbReference type="Proteomes" id="UP000013026"/>
    </source>
</evidence>
<evidence type="ECO:0000256" key="1">
    <source>
        <dbReference type="ARBA" id="ARBA00011073"/>
    </source>
</evidence>
<keyword evidence="4 5" id="KW-0720">Serine protease</keyword>
<reference evidence="9 11" key="3">
    <citation type="submission" date="2013-04" db="EMBL/GenBank/DDBJ databases">
        <authorList>
            <person name="Chin J."/>
            <person name="Alexander D.H."/>
            <person name="Marks P."/>
            <person name="Korlach J."/>
            <person name="Clum A."/>
            <person name="Copeland A."/>
        </authorList>
    </citation>
    <scope>NUCLEOTIDE SEQUENCE [LARGE SCALE GENOMIC DNA]</scope>
    <source>
        <strain evidence="11">ATCC 35948 / DSM 1279 / VKM B-1258 / 21</strain>
        <strain evidence="9">DSM 1279</strain>
    </source>
</reference>
<evidence type="ECO:0000313" key="9">
    <source>
        <dbReference type="EMBL" id="AGK06057.1"/>
    </source>
</evidence>
<protein>
    <submittedName>
        <fullName evidence="9">Peptidase S8 and S53 subtilisin kexin sedolisin</fullName>
    </submittedName>
</protein>
<feature type="domain" description="Peptidase S8/S53" evidence="7">
    <location>
        <begin position="138"/>
        <end position="373"/>
    </location>
</feature>
<dbReference type="EMBL" id="CP005385">
    <property type="protein sequence ID" value="AGK06057.1"/>
    <property type="molecule type" value="Genomic_DNA"/>
</dbReference>
<dbReference type="InterPro" id="IPR015500">
    <property type="entry name" value="Peptidase_S8_subtilisin-rel"/>
</dbReference>
<feature type="active site" description="Charge relay system" evidence="5">
    <location>
        <position position="147"/>
    </location>
</feature>
<dbReference type="Gene3D" id="3.40.50.880">
    <property type="match status" value="1"/>
</dbReference>
<dbReference type="Gene3D" id="3.40.50.200">
    <property type="entry name" value="Peptidase S8/S53 domain"/>
    <property type="match status" value="1"/>
</dbReference>
<dbReference type="AlphaFoldDB" id="D3PSR7"/>
<dbReference type="PANTHER" id="PTHR43806">
    <property type="entry name" value="PEPTIDASE S8"/>
    <property type="match status" value="1"/>
</dbReference>
<dbReference type="EMBL" id="CP001743">
    <property type="protein sequence ID" value="ADD28500.1"/>
    <property type="molecule type" value="Genomic_DNA"/>
</dbReference>
<keyword evidence="3 5" id="KW-0378">Hydrolase</keyword>
<dbReference type="PANTHER" id="PTHR43806:SF11">
    <property type="entry name" value="CEREVISIN-RELATED"/>
    <property type="match status" value="1"/>
</dbReference>
<keyword evidence="2 5" id="KW-0645">Protease</keyword>
<dbReference type="KEGG" id="mre:K649_13855"/>
<accession>D3PSR7</accession>
<evidence type="ECO:0000259" key="7">
    <source>
        <dbReference type="Pfam" id="PF00082"/>
    </source>
</evidence>
<dbReference type="Pfam" id="PF00082">
    <property type="entry name" value="Peptidase_S8"/>
    <property type="match status" value="1"/>
</dbReference>
<dbReference type="RefSeq" id="WP_013014002.1">
    <property type="nucleotide sequence ID" value="NC_013946.1"/>
</dbReference>
<gene>
    <name evidence="8" type="ordered locus">Mrub_1740</name>
    <name evidence="9" type="ORF">K649_13855</name>
</gene>
<dbReference type="PROSITE" id="PS51892">
    <property type="entry name" value="SUBTILASE"/>
    <property type="match status" value="1"/>
</dbReference>
<feature type="active site" description="Charge relay system" evidence="5">
    <location>
        <position position="342"/>
    </location>
</feature>
<comment type="similarity">
    <text evidence="1 5">Belongs to the peptidase S8 family.</text>
</comment>
<name>D3PSR7_MEIRD</name>
<dbReference type="InterPro" id="IPR000209">
    <property type="entry name" value="Peptidase_S8/S53_dom"/>
</dbReference>
<dbReference type="PRINTS" id="PR00723">
    <property type="entry name" value="SUBTILISIN"/>
</dbReference>
<evidence type="ECO:0000256" key="2">
    <source>
        <dbReference type="ARBA" id="ARBA00022670"/>
    </source>
</evidence>
<keyword evidence="10" id="KW-1185">Reference proteome</keyword>
<dbReference type="InterPro" id="IPR036852">
    <property type="entry name" value="Peptidase_S8/S53_dom_sf"/>
</dbReference>
<keyword evidence="6" id="KW-0732">Signal</keyword>
<dbReference type="GO" id="GO:0006508">
    <property type="term" value="P:proteolysis"/>
    <property type="evidence" value="ECO:0007669"/>
    <property type="project" value="UniProtKB-KW"/>
</dbReference>
<evidence type="ECO:0000313" key="10">
    <source>
        <dbReference type="Proteomes" id="UP000006655"/>
    </source>
</evidence>
<proteinExistence type="inferred from homology"/>
<evidence type="ECO:0000256" key="4">
    <source>
        <dbReference type="ARBA" id="ARBA00022825"/>
    </source>
</evidence>